<evidence type="ECO:0000313" key="4">
    <source>
        <dbReference type="Proteomes" id="UP001055804"/>
    </source>
</evidence>
<gene>
    <name evidence="3" type="primary">lptC</name>
    <name evidence="3" type="ORF">NJQ99_12335</name>
</gene>
<keyword evidence="2" id="KW-0812">Transmembrane</keyword>
<protein>
    <submittedName>
        <fullName evidence="3">LPS export ABC transporter periplasmic protein LptC</fullName>
    </submittedName>
</protein>
<dbReference type="InterPro" id="IPR010664">
    <property type="entry name" value="LipoPS_assembly_LptC-rel"/>
</dbReference>
<dbReference type="EMBL" id="JAMZFT010000002">
    <property type="protein sequence ID" value="MCP1337202.1"/>
    <property type="molecule type" value="Genomic_DNA"/>
</dbReference>
<dbReference type="Pfam" id="PF06835">
    <property type="entry name" value="LptC"/>
    <property type="match status" value="1"/>
</dbReference>
<keyword evidence="2" id="KW-1133">Transmembrane helix</keyword>
<keyword evidence="4" id="KW-1185">Reference proteome</keyword>
<feature type="region of interest" description="Disordered" evidence="1">
    <location>
        <begin position="1"/>
        <end position="20"/>
    </location>
</feature>
<accession>A0A9J6PMD5</accession>
<evidence type="ECO:0000256" key="2">
    <source>
        <dbReference type="SAM" id="Phobius"/>
    </source>
</evidence>
<dbReference type="AlphaFoldDB" id="A0A9J6PMD5"/>
<sequence>MASAPARRPRLDGLAGAGGSARDARRYSRFVGVMRVALPLVALLLLAALTLWPVIGERIRALESARVMGEMNVPGDLMKMTRPSYSGADASGRRYALVADAAYPNGLDPTEVRLERLTATVTDPSGRTVTVDAVRGLYYPKLETLDLDGGVVVTSNDGTRVETGAATLDLAQGTIVAPGALAAEGPYGTLDAARARVSDEGRRLKFDGGVRLVINPVRGADAPTPASGPESRP</sequence>
<evidence type="ECO:0000256" key="1">
    <source>
        <dbReference type="SAM" id="MobiDB-lite"/>
    </source>
</evidence>
<organism evidence="3 4">
    <name type="scientific">Futiania mangrovi</name>
    <dbReference type="NCBI Taxonomy" id="2959716"/>
    <lineage>
        <taxon>Bacteria</taxon>
        <taxon>Pseudomonadati</taxon>
        <taxon>Pseudomonadota</taxon>
        <taxon>Alphaproteobacteria</taxon>
        <taxon>Futianiales</taxon>
        <taxon>Futianiaceae</taxon>
        <taxon>Futiania</taxon>
    </lineage>
</organism>
<keyword evidence="2" id="KW-0472">Membrane</keyword>
<dbReference type="RefSeq" id="WP_269333131.1">
    <property type="nucleotide sequence ID" value="NZ_JAMZFT010000002.1"/>
</dbReference>
<comment type="caution">
    <text evidence="3">The sequence shown here is derived from an EMBL/GenBank/DDBJ whole genome shotgun (WGS) entry which is preliminary data.</text>
</comment>
<name>A0A9J6PMD5_9PROT</name>
<dbReference type="Proteomes" id="UP001055804">
    <property type="component" value="Unassembled WGS sequence"/>
</dbReference>
<evidence type="ECO:0000313" key="3">
    <source>
        <dbReference type="EMBL" id="MCP1337202.1"/>
    </source>
</evidence>
<feature type="transmembrane region" description="Helical" evidence="2">
    <location>
        <begin position="32"/>
        <end position="55"/>
    </location>
</feature>
<proteinExistence type="predicted"/>
<reference evidence="3" key="1">
    <citation type="submission" date="2022-06" db="EMBL/GenBank/DDBJ databases">
        <title>Isolation and Genomics of Futiania mangrovii gen. nov., sp. nov., a Rare and Metabolically-versatile member in the Class Alphaproteobacteria.</title>
        <authorList>
            <person name="Liu L."/>
            <person name="Huang W.-C."/>
            <person name="Pan J."/>
            <person name="Li J."/>
            <person name="Huang Y."/>
            <person name="Du H."/>
            <person name="Liu Y."/>
            <person name="Li M."/>
        </authorList>
    </citation>
    <scope>NUCLEOTIDE SEQUENCE</scope>
    <source>
        <strain evidence="3">FT118</strain>
    </source>
</reference>